<evidence type="ECO:0000313" key="2">
    <source>
        <dbReference type="EMBL" id="RAJ05183.1"/>
    </source>
</evidence>
<dbReference type="EMBL" id="QLLL01000004">
    <property type="protein sequence ID" value="RAJ05183.1"/>
    <property type="molecule type" value="Genomic_DNA"/>
</dbReference>
<accession>A0A327QPB0</accession>
<proteinExistence type="predicted"/>
<dbReference type="RefSeq" id="WP_111597793.1">
    <property type="nucleotide sequence ID" value="NZ_QLLL01000004.1"/>
</dbReference>
<protein>
    <submittedName>
        <fullName evidence="2">Ketosteroid isomerase-like protein</fullName>
    </submittedName>
</protein>
<dbReference type="GO" id="GO:0016853">
    <property type="term" value="F:isomerase activity"/>
    <property type="evidence" value="ECO:0007669"/>
    <property type="project" value="UniProtKB-KW"/>
</dbReference>
<evidence type="ECO:0000313" key="3">
    <source>
        <dbReference type="Proteomes" id="UP000249547"/>
    </source>
</evidence>
<sequence>MHNNKETVERYMEGFRQKDHAMILSCLAQDVIWDMPGYFYHEGIAAFDQEIGNEAFTGKPIIVITRMIEENDVVAVEGTVMFNMSTGELMNAVFCEVFEMEDGKVKKLTTYQVMK</sequence>
<feature type="domain" description="SnoaL-like" evidence="1">
    <location>
        <begin position="8"/>
        <end position="106"/>
    </location>
</feature>
<comment type="caution">
    <text evidence="2">The sequence shown here is derived from an EMBL/GenBank/DDBJ whole genome shotgun (WGS) entry which is preliminary data.</text>
</comment>
<dbReference type="Proteomes" id="UP000249547">
    <property type="component" value="Unassembled WGS sequence"/>
</dbReference>
<dbReference type="Gene3D" id="3.10.450.50">
    <property type="match status" value="1"/>
</dbReference>
<keyword evidence="3" id="KW-1185">Reference proteome</keyword>
<dbReference type="Pfam" id="PF12680">
    <property type="entry name" value="SnoaL_2"/>
    <property type="match status" value="1"/>
</dbReference>
<dbReference type="InterPro" id="IPR037401">
    <property type="entry name" value="SnoaL-like"/>
</dbReference>
<dbReference type="OrthoDB" id="6692273at2"/>
<dbReference type="AlphaFoldDB" id="A0A327QPB0"/>
<evidence type="ECO:0000259" key="1">
    <source>
        <dbReference type="Pfam" id="PF12680"/>
    </source>
</evidence>
<dbReference type="SUPFAM" id="SSF54427">
    <property type="entry name" value="NTF2-like"/>
    <property type="match status" value="1"/>
</dbReference>
<name>A0A327QPB0_9BACT</name>
<keyword evidence="2" id="KW-0413">Isomerase</keyword>
<dbReference type="InterPro" id="IPR032710">
    <property type="entry name" value="NTF2-like_dom_sf"/>
</dbReference>
<gene>
    <name evidence="2" type="ORF">LX64_02337</name>
</gene>
<reference evidence="2 3" key="1">
    <citation type="submission" date="2018-06" db="EMBL/GenBank/DDBJ databases">
        <title>Genomic Encyclopedia of Archaeal and Bacterial Type Strains, Phase II (KMG-II): from individual species to whole genera.</title>
        <authorList>
            <person name="Goeker M."/>
        </authorList>
    </citation>
    <scope>NUCLEOTIDE SEQUENCE [LARGE SCALE GENOMIC DNA]</scope>
    <source>
        <strain evidence="2 3">DSM 23857</strain>
    </source>
</reference>
<organism evidence="2 3">
    <name type="scientific">Chitinophaga skermanii</name>
    <dbReference type="NCBI Taxonomy" id="331697"/>
    <lineage>
        <taxon>Bacteria</taxon>
        <taxon>Pseudomonadati</taxon>
        <taxon>Bacteroidota</taxon>
        <taxon>Chitinophagia</taxon>
        <taxon>Chitinophagales</taxon>
        <taxon>Chitinophagaceae</taxon>
        <taxon>Chitinophaga</taxon>
    </lineage>
</organism>